<reference evidence="1 2" key="1">
    <citation type="journal article" date="2016" name="Genome Biol. Evol.">
        <title>Draft genome sequence of an aflatoxigenic Aspergillus species, A. bombycis.</title>
        <authorList>
            <person name="Moore G.G."/>
            <person name="Mack B.M."/>
            <person name="Beltz S.B."/>
            <person name="Gilbert M.K."/>
        </authorList>
    </citation>
    <scope>NUCLEOTIDE SEQUENCE [LARGE SCALE GENOMIC DNA]</scope>
    <source>
        <strain evidence="2">NRRL 26010</strain>
    </source>
</reference>
<evidence type="ECO:0000313" key="1">
    <source>
        <dbReference type="EMBL" id="OGM45093.1"/>
    </source>
</evidence>
<dbReference type="Proteomes" id="UP000179179">
    <property type="component" value="Unassembled WGS sequence"/>
</dbReference>
<dbReference type="RefSeq" id="XP_022388810.1">
    <property type="nucleotide sequence ID" value="XM_022533780.1"/>
</dbReference>
<gene>
    <name evidence="1" type="ORF">ABOM_006651</name>
</gene>
<sequence>MDFGNIAHGLITWANKPCYDKACIAFPPPSSSPRPKENTSVHVLQNVLNKVIFAGDERYDTVFVNSQCPPHPGSDMRADLAIKYVTDSGLLHIACFIEATGGHRSEDYAISGVEDQVLDYCEKYFDNNSNTSDFIFAATLVGVHIRLWTVHKHERKLKAVWGDSGPGAISDYKDLGDTAAAELIKKTFRDMLETAPEPWIHRSSASMTSKIINGGTSAV</sequence>
<accession>A0A1F8A065</accession>
<name>A0A1F8A065_9EURO</name>
<dbReference type="GeneID" id="34450041"/>
<dbReference type="AlphaFoldDB" id="A0A1F8A065"/>
<organism evidence="1 2">
    <name type="scientific">Aspergillus bombycis</name>
    <dbReference type="NCBI Taxonomy" id="109264"/>
    <lineage>
        <taxon>Eukaryota</taxon>
        <taxon>Fungi</taxon>
        <taxon>Dikarya</taxon>
        <taxon>Ascomycota</taxon>
        <taxon>Pezizomycotina</taxon>
        <taxon>Eurotiomycetes</taxon>
        <taxon>Eurotiomycetidae</taxon>
        <taxon>Eurotiales</taxon>
        <taxon>Aspergillaceae</taxon>
        <taxon>Aspergillus</taxon>
    </lineage>
</organism>
<evidence type="ECO:0000313" key="2">
    <source>
        <dbReference type="Proteomes" id="UP000179179"/>
    </source>
</evidence>
<keyword evidence="2" id="KW-1185">Reference proteome</keyword>
<dbReference type="EMBL" id="LYCR01000046">
    <property type="protein sequence ID" value="OGM45093.1"/>
    <property type="molecule type" value="Genomic_DNA"/>
</dbReference>
<dbReference type="OrthoDB" id="5126078at2759"/>
<dbReference type="STRING" id="109264.A0A1F8A065"/>
<protein>
    <submittedName>
        <fullName evidence="1">Uncharacterized protein</fullName>
    </submittedName>
</protein>
<comment type="caution">
    <text evidence="1">The sequence shown here is derived from an EMBL/GenBank/DDBJ whole genome shotgun (WGS) entry which is preliminary data.</text>
</comment>
<proteinExistence type="predicted"/>